<sequence>MNIPIGRVFAAALVACIPLSNAHADATPADALATDGTAAKAVFAPKPERQGALRVADSHGSGEAMTDGMNGDMDHGAMQAGAGTAEPASPARQVAVGDLLLSGGFTRAMLPGAKVAGGYLTIVNSGTEVDRLVSVSSPAAGRVELHEMAMEGEVMRMRALKDGVTIPPGEAVSLRPGGNHLMFFDVAEPFEKGASISVNLTFERAGAVEVTLPVLRPDATQAEQK</sequence>
<accession>A0A9X2HDD7</accession>
<dbReference type="Proteomes" id="UP001155220">
    <property type="component" value="Unassembled WGS sequence"/>
</dbReference>
<reference evidence="3" key="1">
    <citation type="submission" date="2022-03" db="EMBL/GenBank/DDBJ databases">
        <title>Aurantimonas Liuensis sp. Nov., isolated from the hadal seawater of the Mariana Trench.</title>
        <authorList>
            <person name="Liu R."/>
        </authorList>
    </citation>
    <scope>NUCLEOTIDE SEQUENCE</scope>
    <source>
        <strain evidence="3">LRZ36</strain>
    </source>
</reference>
<dbReference type="InterPro" id="IPR007410">
    <property type="entry name" value="LpqE-like"/>
</dbReference>
<dbReference type="PANTHER" id="PTHR36302">
    <property type="entry name" value="BLR7088 PROTEIN"/>
    <property type="match status" value="1"/>
</dbReference>
<organism evidence="3 4">
    <name type="scientific">Aurantimonas marianensis</name>
    <dbReference type="NCBI Taxonomy" id="2920428"/>
    <lineage>
        <taxon>Bacteria</taxon>
        <taxon>Pseudomonadati</taxon>
        <taxon>Pseudomonadota</taxon>
        <taxon>Alphaproteobacteria</taxon>
        <taxon>Hyphomicrobiales</taxon>
        <taxon>Aurantimonadaceae</taxon>
        <taxon>Aurantimonas</taxon>
    </lineage>
</organism>
<keyword evidence="4" id="KW-1185">Reference proteome</keyword>
<feature type="region of interest" description="Disordered" evidence="1">
    <location>
        <begin position="49"/>
        <end position="89"/>
    </location>
</feature>
<dbReference type="InterPro" id="IPR036182">
    <property type="entry name" value="PCuAC_sf"/>
</dbReference>
<proteinExistence type="predicted"/>
<evidence type="ECO:0000313" key="4">
    <source>
        <dbReference type="Proteomes" id="UP001155220"/>
    </source>
</evidence>
<dbReference type="Pfam" id="PF04314">
    <property type="entry name" value="PCuAC"/>
    <property type="match status" value="1"/>
</dbReference>
<evidence type="ECO:0000313" key="3">
    <source>
        <dbReference type="EMBL" id="MCP3054899.1"/>
    </source>
</evidence>
<dbReference type="AlphaFoldDB" id="A0A9X2HDD7"/>
<feature type="chain" id="PRO_5040762632" evidence="2">
    <location>
        <begin position="25"/>
        <end position="225"/>
    </location>
</feature>
<evidence type="ECO:0000256" key="2">
    <source>
        <dbReference type="SAM" id="SignalP"/>
    </source>
</evidence>
<comment type="caution">
    <text evidence="3">The sequence shown here is derived from an EMBL/GenBank/DDBJ whole genome shotgun (WGS) entry which is preliminary data.</text>
</comment>
<evidence type="ECO:0000256" key="1">
    <source>
        <dbReference type="SAM" id="MobiDB-lite"/>
    </source>
</evidence>
<dbReference type="InterPro" id="IPR058248">
    <property type="entry name" value="Lxx211020-like"/>
</dbReference>
<dbReference type="RefSeq" id="WP_253963767.1">
    <property type="nucleotide sequence ID" value="NZ_JALHBS010000036.1"/>
</dbReference>
<dbReference type="Gene3D" id="2.60.40.1890">
    <property type="entry name" value="PCu(A)C copper chaperone"/>
    <property type="match status" value="1"/>
</dbReference>
<protein>
    <submittedName>
        <fullName evidence="3">Copper chaperone PCu(A)C</fullName>
    </submittedName>
</protein>
<name>A0A9X2HDD7_9HYPH</name>
<keyword evidence="2" id="KW-0732">Signal</keyword>
<dbReference type="PANTHER" id="PTHR36302:SF1">
    <property type="entry name" value="COPPER CHAPERONE PCU(A)C"/>
    <property type="match status" value="1"/>
</dbReference>
<feature type="signal peptide" evidence="2">
    <location>
        <begin position="1"/>
        <end position="24"/>
    </location>
</feature>
<dbReference type="SUPFAM" id="SSF110087">
    <property type="entry name" value="DR1885-like metal-binding protein"/>
    <property type="match status" value="1"/>
</dbReference>
<gene>
    <name evidence="3" type="ORF">MJ956_07005</name>
</gene>
<dbReference type="EMBL" id="JALHBS010000036">
    <property type="protein sequence ID" value="MCP3054899.1"/>
    <property type="molecule type" value="Genomic_DNA"/>
</dbReference>